<keyword evidence="2" id="KW-0732">Signal</keyword>
<dbReference type="EMBL" id="JAUCMV010000004">
    <property type="protein sequence ID" value="KAK0406020.1"/>
    <property type="molecule type" value="Genomic_DNA"/>
</dbReference>
<feature type="transmembrane region" description="Helical" evidence="1">
    <location>
        <begin position="36"/>
        <end position="56"/>
    </location>
</feature>
<keyword evidence="1" id="KW-1133">Transmembrane helix</keyword>
<keyword evidence="4" id="KW-1185">Reference proteome</keyword>
<feature type="signal peptide" evidence="2">
    <location>
        <begin position="1"/>
        <end position="15"/>
    </location>
</feature>
<dbReference type="Proteomes" id="UP001175271">
    <property type="component" value="Unassembled WGS sequence"/>
</dbReference>
<proteinExistence type="predicted"/>
<protein>
    <submittedName>
        <fullName evidence="3">Uncharacterized protein</fullName>
    </submittedName>
</protein>
<name>A0AA39HIE7_9BILA</name>
<evidence type="ECO:0000313" key="3">
    <source>
        <dbReference type="EMBL" id="KAK0406020.1"/>
    </source>
</evidence>
<dbReference type="AlphaFoldDB" id="A0AA39HIE7"/>
<evidence type="ECO:0000256" key="1">
    <source>
        <dbReference type="SAM" id="Phobius"/>
    </source>
</evidence>
<keyword evidence="1" id="KW-0472">Membrane</keyword>
<accession>A0AA39HIE7</accession>
<organism evidence="3 4">
    <name type="scientific">Steinernema hermaphroditum</name>
    <dbReference type="NCBI Taxonomy" id="289476"/>
    <lineage>
        <taxon>Eukaryota</taxon>
        <taxon>Metazoa</taxon>
        <taxon>Ecdysozoa</taxon>
        <taxon>Nematoda</taxon>
        <taxon>Chromadorea</taxon>
        <taxon>Rhabditida</taxon>
        <taxon>Tylenchina</taxon>
        <taxon>Panagrolaimomorpha</taxon>
        <taxon>Strongyloidoidea</taxon>
        <taxon>Steinernematidae</taxon>
        <taxon>Steinernema</taxon>
    </lineage>
</organism>
<keyword evidence="1" id="KW-0812">Transmembrane</keyword>
<reference evidence="3" key="1">
    <citation type="submission" date="2023-06" db="EMBL/GenBank/DDBJ databases">
        <title>Genomic analysis of the entomopathogenic nematode Steinernema hermaphroditum.</title>
        <authorList>
            <person name="Schwarz E.M."/>
            <person name="Heppert J.K."/>
            <person name="Baniya A."/>
            <person name="Schwartz H.T."/>
            <person name="Tan C.-H."/>
            <person name="Antoshechkin I."/>
            <person name="Sternberg P.W."/>
            <person name="Goodrich-Blair H."/>
            <person name="Dillman A.R."/>
        </authorList>
    </citation>
    <scope>NUCLEOTIDE SEQUENCE</scope>
    <source>
        <strain evidence="3">PS9179</strain>
        <tissue evidence="3">Whole animal</tissue>
    </source>
</reference>
<gene>
    <name evidence="3" type="ORF">QR680_018320</name>
</gene>
<evidence type="ECO:0000313" key="4">
    <source>
        <dbReference type="Proteomes" id="UP001175271"/>
    </source>
</evidence>
<feature type="chain" id="PRO_5041387474" evidence="2">
    <location>
        <begin position="16"/>
        <end position="90"/>
    </location>
</feature>
<sequence>MELLIALFFVASAAAHMEFAFVNITESHDVFNDSFLSGVFLMLVFFSAIIIFLIIFDIFHMLQLQFLDAHPQKPPRRKTTRIEIARSTIV</sequence>
<evidence type="ECO:0000256" key="2">
    <source>
        <dbReference type="SAM" id="SignalP"/>
    </source>
</evidence>
<comment type="caution">
    <text evidence="3">The sequence shown here is derived from an EMBL/GenBank/DDBJ whole genome shotgun (WGS) entry which is preliminary data.</text>
</comment>